<keyword evidence="7 11" id="KW-0472">Membrane</keyword>
<evidence type="ECO:0000256" key="1">
    <source>
        <dbReference type="ARBA" id="ARBA00004141"/>
    </source>
</evidence>
<dbReference type="PRINTS" id="PR00901">
    <property type="entry name" value="PHEROMONEBAR"/>
</dbReference>
<evidence type="ECO:0000256" key="2">
    <source>
        <dbReference type="ARBA" id="ARBA00011085"/>
    </source>
</evidence>
<evidence type="ECO:0008006" key="14">
    <source>
        <dbReference type="Google" id="ProtNLM"/>
    </source>
</evidence>
<gene>
    <name evidence="12" type="ORF">EST38_g6283</name>
</gene>
<evidence type="ECO:0000256" key="5">
    <source>
        <dbReference type="ARBA" id="ARBA00022989"/>
    </source>
</evidence>
<evidence type="ECO:0000313" key="12">
    <source>
        <dbReference type="EMBL" id="RXW19560.1"/>
    </source>
</evidence>
<dbReference type="PANTHER" id="PTHR28097:SF1">
    <property type="entry name" value="PHEROMONE A FACTOR RECEPTOR"/>
    <property type="match status" value="1"/>
</dbReference>
<evidence type="ECO:0000256" key="4">
    <source>
        <dbReference type="ARBA" id="ARBA00022692"/>
    </source>
</evidence>
<organism evidence="12 13">
    <name type="scientific">Candolleomyces aberdarensis</name>
    <dbReference type="NCBI Taxonomy" id="2316362"/>
    <lineage>
        <taxon>Eukaryota</taxon>
        <taxon>Fungi</taxon>
        <taxon>Dikarya</taxon>
        <taxon>Basidiomycota</taxon>
        <taxon>Agaricomycotina</taxon>
        <taxon>Agaricomycetes</taxon>
        <taxon>Agaricomycetidae</taxon>
        <taxon>Agaricales</taxon>
        <taxon>Agaricineae</taxon>
        <taxon>Psathyrellaceae</taxon>
        <taxon>Candolleomyces</taxon>
    </lineage>
</organism>
<comment type="caution">
    <text evidence="12">The sequence shown here is derived from an EMBL/GenBank/DDBJ whole genome shotgun (WGS) entry which is preliminary data.</text>
</comment>
<protein>
    <recommendedName>
        <fullName evidence="14">Pheromone receptor</fullName>
    </recommendedName>
</protein>
<evidence type="ECO:0000256" key="9">
    <source>
        <dbReference type="ARBA" id="ARBA00023224"/>
    </source>
</evidence>
<keyword evidence="9" id="KW-0807">Transducer</keyword>
<dbReference type="PANTHER" id="PTHR28097">
    <property type="entry name" value="PHEROMONE A FACTOR RECEPTOR"/>
    <property type="match status" value="1"/>
</dbReference>
<dbReference type="AlphaFoldDB" id="A0A4Q2DHY0"/>
<dbReference type="Pfam" id="PF02076">
    <property type="entry name" value="STE3"/>
    <property type="match status" value="1"/>
</dbReference>
<feature type="region of interest" description="Disordered" evidence="10">
    <location>
        <begin position="409"/>
        <end position="457"/>
    </location>
</feature>
<feature type="transmembrane region" description="Helical" evidence="11">
    <location>
        <begin position="136"/>
        <end position="157"/>
    </location>
</feature>
<dbReference type="OrthoDB" id="2874149at2759"/>
<keyword evidence="8" id="KW-0675">Receptor</keyword>
<keyword evidence="6" id="KW-0297">G-protein coupled receptor</keyword>
<keyword evidence="5 11" id="KW-1133">Transmembrane helix</keyword>
<sequence length="457" mass="50063">MPSSLPGVIPNPVYSTFALLGFLACAIPFPWHLEAWNTGTCLYMLWCGVGCLNMFINSIVWNGNALNRAPVWCDICKSLLLIPSTSMSSLIPPASRIILGCHFAIPAASLCINRRLYHIASCKAVTVSTDDKRRAVMVDMAIGLGYPCLMIAMQYIVQGRRFDIFEDIGCFPFTYNTPVAFVLVHCQPVLIGLISSVYCAMSIHLFRKRSTQFNQLISGHRNLSHNRYVRLMVLAGIEMACTIPLGCWVIAVSVMAGVFPWLGWADTHRDISRVEKIPAILWRNDPAGNSGLEFTRWSIVVCAIVFFAFFGFADEARKNYRSAVESFAKKMGYSTFSLVGSRSGVTTSTLDGKSSTRNMADSMYESRPVPPAMVFSRHRSIDSLTNVSISLEEKEKGFSPDASYGALSTNEVSGTIPNHGGDNVPSSGFSSTSSSRSLSRGASRSSLAIHHGDRSPV</sequence>
<evidence type="ECO:0000256" key="6">
    <source>
        <dbReference type="ARBA" id="ARBA00023040"/>
    </source>
</evidence>
<evidence type="ECO:0000256" key="10">
    <source>
        <dbReference type="SAM" id="MobiDB-lite"/>
    </source>
</evidence>
<dbReference type="PRINTS" id="PR00899">
    <property type="entry name" value="GPCRSTE3"/>
</dbReference>
<keyword evidence="4 11" id="KW-0812">Transmembrane</keyword>
<comment type="similarity">
    <text evidence="2">Belongs to the G-protein coupled receptor 4 family.</text>
</comment>
<evidence type="ECO:0000256" key="7">
    <source>
        <dbReference type="ARBA" id="ARBA00023136"/>
    </source>
</evidence>
<dbReference type="GO" id="GO:0005886">
    <property type="term" value="C:plasma membrane"/>
    <property type="evidence" value="ECO:0007669"/>
    <property type="project" value="TreeGrafter"/>
</dbReference>
<keyword evidence="3" id="KW-0589">Pheromone response</keyword>
<dbReference type="InterPro" id="IPR001499">
    <property type="entry name" value="GPCR_STE3"/>
</dbReference>
<name>A0A4Q2DHY0_9AGAR</name>
<dbReference type="GO" id="GO:0004934">
    <property type="term" value="F:mating-type alpha-factor pheromone receptor activity"/>
    <property type="evidence" value="ECO:0007669"/>
    <property type="project" value="InterPro"/>
</dbReference>
<feature type="compositionally biased region" description="Low complexity" evidence="10">
    <location>
        <begin position="426"/>
        <end position="448"/>
    </location>
</feature>
<feature type="transmembrane region" description="Helical" evidence="11">
    <location>
        <begin position="177"/>
        <end position="200"/>
    </location>
</feature>
<evidence type="ECO:0000256" key="3">
    <source>
        <dbReference type="ARBA" id="ARBA00022507"/>
    </source>
</evidence>
<dbReference type="EMBL" id="SDEE01000195">
    <property type="protein sequence ID" value="RXW19560.1"/>
    <property type="molecule type" value="Genomic_DNA"/>
</dbReference>
<evidence type="ECO:0000256" key="11">
    <source>
        <dbReference type="SAM" id="Phobius"/>
    </source>
</evidence>
<feature type="transmembrane region" description="Helical" evidence="11">
    <location>
        <begin position="12"/>
        <end position="31"/>
    </location>
</feature>
<comment type="subcellular location">
    <subcellularLocation>
        <location evidence="1">Membrane</location>
        <topology evidence="1">Multi-pass membrane protein</topology>
    </subcellularLocation>
</comment>
<proteinExistence type="inferred from homology"/>
<dbReference type="Proteomes" id="UP000290288">
    <property type="component" value="Unassembled WGS sequence"/>
</dbReference>
<keyword evidence="13" id="KW-1185">Reference proteome</keyword>
<feature type="transmembrane region" description="Helical" evidence="11">
    <location>
        <begin position="43"/>
        <end position="61"/>
    </location>
</feature>
<dbReference type="CDD" id="cd14966">
    <property type="entry name" value="7tmD_STE3"/>
    <property type="match status" value="1"/>
</dbReference>
<dbReference type="InterPro" id="IPR000481">
    <property type="entry name" value="GPCR_Pheromne_B_alpha_rcpt"/>
</dbReference>
<feature type="transmembrane region" description="Helical" evidence="11">
    <location>
        <begin position="231"/>
        <end position="259"/>
    </location>
</feature>
<dbReference type="GO" id="GO:0000750">
    <property type="term" value="P:pheromone-dependent signal transduction involved in conjugation with cellular fusion"/>
    <property type="evidence" value="ECO:0007669"/>
    <property type="project" value="TreeGrafter"/>
</dbReference>
<accession>A0A4Q2DHY0</accession>
<feature type="transmembrane region" description="Helical" evidence="11">
    <location>
        <begin position="294"/>
        <end position="313"/>
    </location>
</feature>
<evidence type="ECO:0000256" key="8">
    <source>
        <dbReference type="ARBA" id="ARBA00023170"/>
    </source>
</evidence>
<evidence type="ECO:0000313" key="13">
    <source>
        <dbReference type="Proteomes" id="UP000290288"/>
    </source>
</evidence>
<reference evidence="12 13" key="1">
    <citation type="submission" date="2019-01" db="EMBL/GenBank/DDBJ databases">
        <title>Draft genome sequence of Psathyrella aberdarensis IHI B618.</title>
        <authorList>
            <person name="Buettner E."/>
            <person name="Kellner H."/>
        </authorList>
    </citation>
    <scope>NUCLEOTIDE SEQUENCE [LARGE SCALE GENOMIC DNA]</scope>
    <source>
        <strain evidence="12 13">IHI B618</strain>
    </source>
</reference>